<reference evidence="1 2" key="1">
    <citation type="submission" date="2020-08" db="EMBL/GenBank/DDBJ databases">
        <title>Genome sequencing of Purple Non-Sulfur Bacteria from various extreme environments.</title>
        <authorList>
            <person name="Mayer M."/>
        </authorList>
    </citation>
    <scope>NUCLEOTIDE SEQUENCE [LARGE SCALE GENOMIC DNA]</scope>
    <source>
        <strain evidence="1 2">JA135</strain>
    </source>
</reference>
<dbReference type="PANTHER" id="PTHR30217">
    <property type="entry name" value="PEPTIDASE U32 FAMILY"/>
    <property type="match status" value="1"/>
</dbReference>
<organism evidence="1 2">
    <name type="scientific">Roseospira goensis</name>
    <dbReference type="NCBI Taxonomy" id="391922"/>
    <lineage>
        <taxon>Bacteria</taxon>
        <taxon>Pseudomonadati</taxon>
        <taxon>Pseudomonadota</taxon>
        <taxon>Alphaproteobacteria</taxon>
        <taxon>Rhodospirillales</taxon>
        <taxon>Rhodospirillaceae</taxon>
        <taxon>Roseospira</taxon>
    </lineage>
</organism>
<keyword evidence="1" id="KW-0645">Protease</keyword>
<evidence type="ECO:0000313" key="2">
    <source>
        <dbReference type="Proteomes" id="UP000555728"/>
    </source>
</evidence>
<keyword evidence="1" id="KW-0378">Hydrolase</keyword>
<protein>
    <submittedName>
        <fullName evidence="1">Collagenase-like PrtC family protease</fullName>
    </submittedName>
</protein>
<dbReference type="RefSeq" id="WP_184436751.1">
    <property type="nucleotide sequence ID" value="NZ_JACIGI010000030.1"/>
</dbReference>
<dbReference type="Pfam" id="PF01136">
    <property type="entry name" value="Peptidase_U32"/>
    <property type="match status" value="1"/>
</dbReference>
<accession>A0A7W6WLA9</accession>
<dbReference type="InterPro" id="IPR051454">
    <property type="entry name" value="RNA/ubiquinone_mod_enzymes"/>
</dbReference>
<name>A0A7W6WLA9_9PROT</name>
<comment type="caution">
    <text evidence="1">The sequence shown here is derived from an EMBL/GenBank/DDBJ whole genome shotgun (WGS) entry which is preliminary data.</text>
</comment>
<dbReference type="NCBIfam" id="NF011991">
    <property type="entry name" value="PRK15447.1"/>
    <property type="match status" value="1"/>
</dbReference>
<dbReference type="InterPro" id="IPR011060">
    <property type="entry name" value="RibuloseP-bd_barrel"/>
</dbReference>
<dbReference type="GO" id="GO:0008233">
    <property type="term" value="F:peptidase activity"/>
    <property type="evidence" value="ECO:0007669"/>
    <property type="project" value="UniProtKB-KW"/>
</dbReference>
<evidence type="ECO:0000313" key="1">
    <source>
        <dbReference type="EMBL" id="MBB4287221.1"/>
    </source>
</evidence>
<gene>
    <name evidence="1" type="ORF">GGD88_002965</name>
</gene>
<dbReference type="EMBL" id="JACIGI010000030">
    <property type="protein sequence ID" value="MBB4287221.1"/>
    <property type="molecule type" value="Genomic_DNA"/>
</dbReference>
<dbReference type="GO" id="GO:0006508">
    <property type="term" value="P:proteolysis"/>
    <property type="evidence" value="ECO:0007669"/>
    <property type="project" value="UniProtKB-KW"/>
</dbReference>
<dbReference type="PANTHER" id="PTHR30217:SF11">
    <property type="entry name" value="UBIQUINONE BIOSYNTHESIS PROTEIN UBIV"/>
    <property type="match status" value="1"/>
</dbReference>
<proteinExistence type="predicted"/>
<dbReference type="SUPFAM" id="SSF51366">
    <property type="entry name" value="Ribulose-phoshate binding barrel"/>
    <property type="match status" value="1"/>
</dbReference>
<dbReference type="Proteomes" id="UP000555728">
    <property type="component" value="Unassembled WGS sequence"/>
</dbReference>
<dbReference type="InterPro" id="IPR001539">
    <property type="entry name" value="Peptidase_U32"/>
</dbReference>
<dbReference type="AlphaFoldDB" id="A0A7W6WLA9"/>
<keyword evidence="2" id="KW-1185">Reference proteome</keyword>
<sequence length="310" mass="32865">MTDPAARPTPRLTLGPLLYHWPAAKRRAFYQAIADHGPYQEVVLGETVCSKREAPVAEAMAEAEVRLKAAGRAVVRPTIGLAVAEEEVAALEAVARTANAGALIEANDVGALALLSGQPHHIGPMVNVYNEGTLTALAERGATCVTLPWELPRDSVLALARRARDLGIDCGVTVFGRAPLAISARCYHARAHGLTKATCRLICDQDPEGLPVDTLDGDAFMVVNGLQTQADAVTLMVREIPEMVEAGVTALRVSPLDVDMVAVGQAYADLLAGRIDDLAAEDRLLDLLEDRPVANGFYHAAPGADWVAAE</sequence>